<evidence type="ECO:0000256" key="1">
    <source>
        <dbReference type="SAM" id="MobiDB-lite"/>
    </source>
</evidence>
<feature type="region of interest" description="Disordered" evidence="1">
    <location>
        <begin position="105"/>
        <end position="137"/>
    </location>
</feature>
<dbReference type="AlphaFoldDB" id="A0A167ZUS4"/>
<dbReference type="SUPFAM" id="SSF52096">
    <property type="entry name" value="ClpP/crotonase"/>
    <property type="match status" value="1"/>
</dbReference>
<dbReference type="PROSITE" id="PS51257">
    <property type="entry name" value="PROKAR_LIPOPROTEIN"/>
    <property type="match status" value="1"/>
</dbReference>
<evidence type="ECO:0000256" key="2">
    <source>
        <dbReference type="SAM" id="SignalP"/>
    </source>
</evidence>
<feature type="chain" id="PRO_5007895133" evidence="2">
    <location>
        <begin position="20"/>
        <end position="824"/>
    </location>
</feature>
<dbReference type="InterPro" id="IPR029045">
    <property type="entry name" value="ClpP/crotonase-like_dom_sf"/>
</dbReference>
<feature type="region of interest" description="Disordered" evidence="1">
    <location>
        <begin position="771"/>
        <end position="824"/>
    </location>
</feature>
<comment type="caution">
    <text evidence="4">The sequence shown here is derived from an EMBL/GenBank/DDBJ whole genome shotgun (WGS) entry which is preliminary data.</text>
</comment>
<feature type="region of interest" description="Disordered" evidence="1">
    <location>
        <begin position="410"/>
        <end position="431"/>
    </location>
</feature>
<dbReference type="PANTHER" id="PTHR37049">
    <property type="entry name" value="PEPTIDASE S41 FAMILY PROTEIN"/>
    <property type="match status" value="1"/>
</dbReference>
<feature type="domain" description="CPAF-like PDZ" evidence="3">
    <location>
        <begin position="270"/>
        <end position="392"/>
    </location>
</feature>
<proteinExistence type="predicted"/>
<evidence type="ECO:0000313" key="5">
    <source>
        <dbReference type="Proteomes" id="UP000076874"/>
    </source>
</evidence>
<dbReference type="InterPro" id="IPR056186">
    <property type="entry name" value="PDZ_CPAF-rel"/>
</dbReference>
<evidence type="ECO:0000313" key="4">
    <source>
        <dbReference type="EMBL" id="OAA67930.1"/>
    </source>
</evidence>
<dbReference type="EMBL" id="AZHD01000001">
    <property type="protein sequence ID" value="OAA67930.1"/>
    <property type="molecule type" value="Genomic_DNA"/>
</dbReference>
<reference evidence="4 5" key="1">
    <citation type="journal article" date="2016" name="Genome Biol. Evol.">
        <title>Divergent and convergent evolution of fungal pathogenicity.</title>
        <authorList>
            <person name="Shang Y."/>
            <person name="Xiao G."/>
            <person name="Zheng P."/>
            <person name="Cen K."/>
            <person name="Zhan S."/>
            <person name="Wang C."/>
        </authorList>
    </citation>
    <scope>NUCLEOTIDE SEQUENCE [LARGE SCALE GENOMIC DNA]</scope>
    <source>
        <strain evidence="4 5">RCEF 264</strain>
    </source>
</reference>
<keyword evidence="2" id="KW-0732">Signal</keyword>
<keyword evidence="5" id="KW-1185">Reference proteome</keyword>
<feature type="compositionally biased region" description="Pro residues" evidence="1">
    <location>
        <begin position="417"/>
        <end position="428"/>
    </location>
</feature>
<dbReference type="STRING" id="1081102.A0A167ZUS4"/>
<dbReference type="Gene3D" id="3.90.226.10">
    <property type="entry name" value="2-enoyl-CoA Hydratase, Chain A, domain 1"/>
    <property type="match status" value="1"/>
</dbReference>
<dbReference type="InterPro" id="IPR052766">
    <property type="entry name" value="S41A_metabolite_peptidase"/>
</dbReference>
<evidence type="ECO:0000259" key="3">
    <source>
        <dbReference type="Pfam" id="PF23658"/>
    </source>
</evidence>
<dbReference type="PANTHER" id="PTHR37049:SF4">
    <property type="entry name" value="RHODANESE DOMAIN-CONTAINING PROTEIN"/>
    <property type="match status" value="1"/>
</dbReference>
<name>A0A167ZUS4_9HYPO</name>
<sequence length="824" mass="86518">MKSGLLSFVPALLAGGAAASGCAADNCLRALRATQTPGRLEAALSFCATYTAAAAAAEAAEAGVTVALSAVPTYAVAACTSNQVGPLSVRLVSACSCIAPLVTTTPSLPSSSSSSSSSIAANNTSTGTPTSVSSTPPSVATEPCALASSAWAAQVALSVATPTIAAALAYDCLRSVPLHTPEALALVDAIEPYLEWQTDPVYKAHPPPDYFYPGYDLFGALARVRANLQRGGVYDGEHAFQTDLYQQVFGRGHDGHFVFFPDLLTTVFDYGRPLALVSVSDNGVHTLPVIKVYGDVLLPAGTATSPVVRINGEDAVAYVEQTVLADSGNQDPDAAYNSMFYSVPASLTGSSGNFFAGGGGRGRFTYPGPNTTLTFANGTERTVPNFAYVRSPLAGIADGETMYRVFCNSTTPEEATRPPPPPPPPPANGIPRLPGYPAPVVLTSDGVVSCYFLDGAGFEDVVVIAVLAFESASPAEFQAVTHACFTQAVAAGRTKLVVDLSGNGGGYVFQGYDFFRQLFPQTLQDGFSRWKINPAFAAMARIVSDAVAGVDPRTSGNAQLVGLYETWFNYRYDLDVANHPFPSFRRKFGPYVYAATEYTAVMRWNLADPLLTTNTTFGFGIEISGYGSLANLTQPFRPHDIVLLYDGFCASTCSVASEMLRLQGGVRSVALGGRPQRGPIQGVGGVKGAQNVMFADVYAIASEGVALAETDAQRAALARYTTTPLQRSPGSSLNVRDQLLRGVDLVTGLPAQYVREEADCRLYWTAHSADRVPATDGGHQPGGGGRKAMGRSTESASGPRQERRRSQAYLGGPRSGAVQCSVQS</sequence>
<accession>A0A167ZUS4</accession>
<organism evidence="4 5">
    <name type="scientific">Niveomyces insectorum RCEF 264</name>
    <dbReference type="NCBI Taxonomy" id="1081102"/>
    <lineage>
        <taxon>Eukaryota</taxon>
        <taxon>Fungi</taxon>
        <taxon>Dikarya</taxon>
        <taxon>Ascomycota</taxon>
        <taxon>Pezizomycotina</taxon>
        <taxon>Sordariomycetes</taxon>
        <taxon>Hypocreomycetidae</taxon>
        <taxon>Hypocreales</taxon>
        <taxon>Cordycipitaceae</taxon>
        <taxon>Niveomyces</taxon>
    </lineage>
</organism>
<dbReference type="Pfam" id="PF23658">
    <property type="entry name" value="PDZ_CPAF_rel"/>
    <property type="match status" value="1"/>
</dbReference>
<dbReference type="Proteomes" id="UP000076874">
    <property type="component" value="Unassembled WGS sequence"/>
</dbReference>
<feature type="signal peptide" evidence="2">
    <location>
        <begin position="1"/>
        <end position="19"/>
    </location>
</feature>
<protein>
    <submittedName>
        <fullName evidence="4">Peptidase s41 family protein</fullName>
    </submittedName>
</protein>
<dbReference type="OrthoDB" id="27214at2759"/>
<gene>
    <name evidence="4" type="ORF">SPI_00125</name>
</gene>